<proteinExistence type="predicted"/>
<keyword evidence="3" id="KW-1185">Reference proteome</keyword>
<accession>A0A5M3XGQ1</accession>
<comment type="caution">
    <text evidence="2">The sequence shown here is derived from an EMBL/GenBank/DDBJ whole genome shotgun (WGS) entry which is preliminary data.</text>
</comment>
<evidence type="ECO:0000259" key="1">
    <source>
        <dbReference type="Pfam" id="PF13454"/>
    </source>
</evidence>
<name>A0A5M3XGQ1_9ACTN</name>
<dbReference type="Pfam" id="PF13454">
    <property type="entry name" value="NAD_binding_9"/>
    <property type="match status" value="1"/>
</dbReference>
<dbReference type="RefSeq" id="WP_218038358.1">
    <property type="nucleotide sequence ID" value="NZ_BAAAHM010000021.1"/>
</dbReference>
<feature type="domain" description="FAD-dependent urate hydroxylase HpyO/Asp monooxygenase CreE-like FAD/NAD(P)-binding" evidence="1">
    <location>
        <begin position="8"/>
        <end position="86"/>
    </location>
</feature>
<dbReference type="SUPFAM" id="SSF51905">
    <property type="entry name" value="FAD/NAD(P)-binding domain"/>
    <property type="match status" value="1"/>
</dbReference>
<organism evidence="2 3">
    <name type="scientific">Acrocarpospora pleiomorpha</name>
    <dbReference type="NCBI Taxonomy" id="90975"/>
    <lineage>
        <taxon>Bacteria</taxon>
        <taxon>Bacillati</taxon>
        <taxon>Actinomycetota</taxon>
        <taxon>Actinomycetes</taxon>
        <taxon>Streptosporangiales</taxon>
        <taxon>Streptosporangiaceae</taxon>
        <taxon>Acrocarpospora</taxon>
    </lineage>
</organism>
<evidence type="ECO:0000313" key="2">
    <source>
        <dbReference type="EMBL" id="GES20454.1"/>
    </source>
</evidence>
<dbReference type="AlphaFoldDB" id="A0A5M3XGQ1"/>
<dbReference type="InterPro" id="IPR036188">
    <property type="entry name" value="FAD/NAD-bd_sf"/>
</dbReference>
<dbReference type="Proteomes" id="UP000377595">
    <property type="component" value="Unassembled WGS sequence"/>
</dbReference>
<dbReference type="InterPro" id="IPR038732">
    <property type="entry name" value="HpyO/CreE_NAD-binding"/>
</dbReference>
<protein>
    <recommendedName>
        <fullName evidence="1">FAD-dependent urate hydroxylase HpyO/Asp monooxygenase CreE-like FAD/NAD(P)-binding domain-containing protein</fullName>
    </recommendedName>
</protein>
<dbReference type="PANTHER" id="PTHR40254:SF1">
    <property type="entry name" value="BLR0577 PROTEIN"/>
    <property type="match status" value="1"/>
</dbReference>
<dbReference type="EMBL" id="BLAF01000016">
    <property type="protein sequence ID" value="GES20454.1"/>
    <property type="molecule type" value="Genomic_DNA"/>
</dbReference>
<gene>
    <name evidence="2" type="ORF">Aple_033500</name>
</gene>
<dbReference type="PANTHER" id="PTHR40254">
    <property type="entry name" value="BLR0577 PROTEIN"/>
    <property type="match status" value="1"/>
</dbReference>
<dbReference type="InterPro" id="IPR052189">
    <property type="entry name" value="L-asp_N-monooxygenase_NS-form"/>
</dbReference>
<evidence type="ECO:0000313" key="3">
    <source>
        <dbReference type="Proteomes" id="UP000377595"/>
    </source>
</evidence>
<reference evidence="2 3" key="1">
    <citation type="submission" date="2019-10" db="EMBL/GenBank/DDBJ databases">
        <title>Whole genome shotgun sequence of Acrocarpospora pleiomorpha NBRC 16267.</title>
        <authorList>
            <person name="Ichikawa N."/>
            <person name="Kimura A."/>
            <person name="Kitahashi Y."/>
            <person name="Komaki H."/>
            <person name="Oguchi A."/>
        </authorList>
    </citation>
    <scope>NUCLEOTIDE SEQUENCE [LARGE SCALE GENOMIC DNA]</scope>
    <source>
        <strain evidence="2 3">NBRC 16267</strain>
    </source>
</reference>
<sequence>MSRSHVIVVVGGGASGTLAAVHLLHCARARGVPLHVVLIDRDGRHGLGQAYSTPDPHHLLNTRAERMSALEHDPHHFVKWTRSQGLNPAGAAAGRLRVLRGHVDGATPDSAGLTLSVSTAGSSHDLRVAWLVNATGPAFTVPGEGLLSRLLADGLARPGPLGLGLDADGRGRVLDAAGRPDERIVTLGPTLRGKLYETTAIPEIRAQAATLAAYLIERIERH</sequence>